<protein>
    <recommendedName>
        <fullName evidence="6">MYND-type domain-containing protein</fullName>
    </recommendedName>
</protein>
<organism evidence="7 8">
    <name type="scientific">Xylocopa violacea</name>
    <name type="common">Violet carpenter bee</name>
    <name type="synonym">Apis violacea</name>
    <dbReference type="NCBI Taxonomy" id="135666"/>
    <lineage>
        <taxon>Eukaryota</taxon>
        <taxon>Metazoa</taxon>
        <taxon>Ecdysozoa</taxon>
        <taxon>Arthropoda</taxon>
        <taxon>Hexapoda</taxon>
        <taxon>Insecta</taxon>
        <taxon>Pterygota</taxon>
        <taxon>Neoptera</taxon>
        <taxon>Endopterygota</taxon>
        <taxon>Hymenoptera</taxon>
        <taxon>Apocrita</taxon>
        <taxon>Aculeata</taxon>
        <taxon>Apoidea</taxon>
        <taxon>Anthophila</taxon>
        <taxon>Apidae</taxon>
        <taxon>Xylocopa</taxon>
        <taxon>Xylocopa</taxon>
    </lineage>
</organism>
<proteinExistence type="predicted"/>
<accession>A0ABP1P2E0</accession>
<sequence length="1609" mass="181912">MREGANGDSSDVSAATMPENTQTGSVAPVNFDNLVLKRWLHSIGQDRRCKVLKKESNRKARWRLFQLKADLQNLGLSRKQVHRGLIQLSTKPRVFLTRQPLYERYGSKNLKEGIEEGGSRIDESGSPQQGNENVQRPDTPEMLLEENNKRNERADIIKRCKAIAGDNGRITSKTCKLDNPPGMLHSYDKALKLFVKRTSSKMNVHEKLSSKRTATISANTTSKLQSNHVALSEKSDTSENRINCIENKSAQIRQGTPDLVSDKIGADTVQTHQNKKIHLKLNLNSCCNKKRNDCAKSDVYRKVETDSAKSCADTELRSDSNVVQDVKVDPIPSKNGCSNCEDNGNVLSNSEEKKYKCSNCENSGNISSGTGKKRIEEVHKRKLQEPITSDPAQRRKISESIDECKKTNRRKRKKLKKKFRTYFGDCISISEDEQEQSIVKQRFKRRRNKNSVDSCDSGVYFAEGTYQRELPEIDVDSSGKSIEEETLSKYDEQNNNIDSNDIQVPLDAGNKDVEFSPVKETDQVPLNAENKDVEFSPIKEVHDSSRNEDEAPAQELEISKITEKEDIESSPIKEVHDSSCNKDGAPAQELEVSKITEKEDIQLNEVSQSRLRVLSSAELGSRWCPTPINIVTSTAPELSITTATTVSEVPLNCTTSTPILLTQTVPVTMSVITTSIPTVTVETTRSENKRSSIDLSFAEYVYVTFVNISNLIKSIRLPSVISFNYNKLLYMEFEKLRKILNTDNYVELTEAVICMLNTRLSVIPMVTLEELFRYTSSVKSLYDHCSQRLRTAVNNSNDCQTMIPTVVLDQMRSNQDACCNSQTSAYEQNMYNISSLQSMLQHLLSVPPKRSESTMNTTFKQPQNFQGDIILQSQCQTSVNVASKEPQQNLQEKVVLQSQNQIPINAASKQVKQNFQEKVALQSQCSHNSAQNSTLSSSVVTNSNATQQQQYNLKMSKGQRTFVQQKIQNSYFVKPVSNMHSTQSLPSQHSMFSVNSINQQARRHLPGPVLNAPFVNQQYAAQNMFMPQVNTLYNVSNHSVQKTINSMDTNMPNLMLHPVTQQYQHIYRQPIHNMSQGIQLQTAPQHVPSSDYIPKPVQVMFPVNVPYSVPKSTQQKEQTHKKVSSKVLMNSSNHVPEQFISSQYIQNTCPTKLKQSRSMAQKRQNSQVSLESMTKWFDILKYLSHIQKLILLQQIDFYFGCTTWLQQQFTANQWQKINLQRSLLLNFQTLLKHLIEKTINEILQNESQGKTAERNILTHIRIEAPKVVQIIVKENEEIRCQVEVSKADQQTANVDQNCTTCEENLNVIITQNQFGKAHEATDSLQNKKLLAEAQETEVSNKKEVQKDKTLEMTVQLPKSNSPVKPALENEISTIDTKKKHEVGKESGNSKNIHTSDIKEKGLKELQEVERNISQISEEKSTVALDMQLPSKDTLCQTSPHLVTVEISSNNDQVTVINTNVDENKSTNKELQEHEVIQEELHHTNKLFVENASCTVSTSSPETLDNIECFDNIDNNKCSLKDTSTSYIADVRSISLEAFEKLENVNNVANNITEGNIEEEEIKVCLFCGRPSIVACSICLEAKYCSKKCSELHWEVHYKDCTPVERSVYL</sequence>
<evidence type="ECO:0000256" key="5">
    <source>
        <dbReference type="SAM" id="MobiDB-lite"/>
    </source>
</evidence>
<evidence type="ECO:0000256" key="3">
    <source>
        <dbReference type="ARBA" id="ARBA00022833"/>
    </source>
</evidence>
<reference evidence="7 8" key="1">
    <citation type="submission" date="2024-08" db="EMBL/GenBank/DDBJ databases">
        <authorList>
            <person name="Will J Nash"/>
            <person name="Angela Man"/>
            <person name="Seanna McTaggart"/>
            <person name="Kendall Baker"/>
            <person name="Tom Barker"/>
            <person name="Leah Catchpole"/>
            <person name="Alex Durrant"/>
            <person name="Karim Gharbi"/>
            <person name="Naomi Irish"/>
            <person name="Gemy Kaithakottil"/>
            <person name="Debby Ku"/>
            <person name="Aaliyah Providence"/>
            <person name="Felix Shaw"/>
            <person name="David Swarbreck"/>
            <person name="Chris Watkins"/>
            <person name="Ann M. McCartney"/>
            <person name="Giulio Formenti"/>
            <person name="Alice Mouton"/>
            <person name="Noel Vella"/>
            <person name="Bjorn M von Reumont"/>
            <person name="Adriana Vella"/>
            <person name="Wilfried Haerty"/>
        </authorList>
    </citation>
    <scope>NUCLEOTIDE SEQUENCE [LARGE SCALE GENOMIC DNA]</scope>
</reference>
<dbReference type="PROSITE" id="PS50865">
    <property type="entry name" value="ZF_MYND_2"/>
    <property type="match status" value="1"/>
</dbReference>
<keyword evidence="8" id="KW-1185">Reference proteome</keyword>
<evidence type="ECO:0000256" key="1">
    <source>
        <dbReference type="ARBA" id="ARBA00022723"/>
    </source>
</evidence>
<gene>
    <name evidence="7" type="ORF">XYLVIOL_LOCUS8354</name>
</gene>
<comment type="caution">
    <text evidence="7">The sequence shown here is derived from an EMBL/GenBank/DDBJ whole genome shotgun (WGS) entry which is preliminary data.</text>
</comment>
<dbReference type="Gene3D" id="6.10.140.2220">
    <property type="match status" value="1"/>
</dbReference>
<feature type="region of interest" description="Disordered" evidence="5">
    <location>
        <begin position="1"/>
        <end position="26"/>
    </location>
</feature>
<dbReference type="EMBL" id="CAXAJV020001296">
    <property type="protein sequence ID" value="CAL7947450.1"/>
    <property type="molecule type" value="Genomic_DNA"/>
</dbReference>
<keyword evidence="3" id="KW-0862">Zinc</keyword>
<feature type="region of interest" description="Disordered" evidence="5">
    <location>
        <begin position="116"/>
        <end position="141"/>
    </location>
</feature>
<dbReference type="SUPFAM" id="SSF144232">
    <property type="entry name" value="HIT/MYND zinc finger-like"/>
    <property type="match status" value="1"/>
</dbReference>
<dbReference type="Pfam" id="PF01753">
    <property type="entry name" value="zf-MYND"/>
    <property type="match status" value="1"/>
</dbReference>
<feature type="domain" description="MYND-type" evidence="6">
    <location>
        <begin position="1564"/>
        <end position="1600"/>
    </location>
</feature>
<name>A0ABP1P2E0_XYLVO</name>
<feature type="compositionally biased region" description="Polar residues" evidence="5">
    <location>
        <begin position="125"/>
        <end position="136"/>
    </location>
</feature>
<evidence type="ECO:0000313" key="7">
    <source>
        <dbReference type="EMBL" id="CAL7947450.1"/>
    </source>
</evidence>
<dbReference type="InterPro" id="IPR002893">
    <property type="entry name" value="Znf_MYND"/>
</dbReference>
<evidence type="ECO:0000256" key="2">
    <source>
        <dbReference type="ARBA" id="ARBA00022771"/>
    </source>
</evidence>
<dbReference type="Proteomes" id="UP001642520">
    <property type="component" value="Unassembled WGS sequence"/>
</dbReference>
<dbReference type="PROSITE" id="PS01360">
    <property type="entry name" value="ZF_MYND_1"/>
    <property type="match status" value="1"/>
</dbReference>
<keyword evidence="2 4" id="KW-0863">Zinc-finger</keyword>
<evidence type="ECO:0000259" key="6">
    <source>
        <dbReference type="PROSITE" id="PS50865"/>
    </source>
</evidence>
<feature type="compositionally biased region" description="Polar residues" evidence="5">
    <location>
        <begin position="7"/>
        <end position="25"/>
    </location>
</feature>
<keyword evidence="1" id="KW-0479">Metal-binding</keyword>
<evidence type="ECO:0000256" key="4">
    <source>
        <dbReference type="PROSITE-ProRule" id="PRU00134"/>
    </source>
</evidence>
<evidence type="ECO:0000313" key="8">
    <source>
        <dbReference type="Proteomes" id="UP001642520"/>
    </source>
</evidence>